<organism evidence="2 3">
    <name type="scientific">Saponaria officinalis</name>
    <name type="common">Common soapwort</name>
    <name type="synonym">Lychnis saponaria</name>
    <dbReference type="NCBI Taxonomy" id="3572"/>
    <lineage>
        <taxon>Eukaryota</taxon>
        <taxon>Viridiplantae</taxon>
        <taxon>Streptophyta</taxon>
        <taxon>Embryophyta</taxon>
        <taxon>Tracheophyta</taxon>
        <taxon>Spermatophyta</taxon>
        <taxon>Magnoliopsida</taxon>
        <taxon>eudicotyledons</taxon>
        <taxon>Gunneridae</taxon>
        <taxon>Pentapetalae</taxon>
        <taxon>Caryophyllales</taxon>
        <taxon>Caryophyllaceae</taxon>
        <taxon>Caryophylleae</taxon>
        <taxon>Saponaria</taxon>
    </lineage>
</organism>
<keyword evidence="3" id="KW-1185">Reference proteome</keyword>
<feature type="region of interest" description="Disordered" evidence="1">
    <location>
        <begin position="1"/>
        <end position="24"/>
    </location>
</feature>
<proteinExistence type="predicted"/>
<dbReference type="Proteomes" id="UP001443914">
    <property type="component" value="Unassembled WGS sequence"/>
</dbReference>
<reference evidence="2" key="1">
    <citation type="submission" date="2024-03" db="EMBL/GenBank/DDBJ databases">
        <title>WGS assembly of Saponaria officinalis var. Norfolk2.</title>
        <authorList>
            <person name="Jenkins J."/>
            <person name="Shu S."/>
            <person name="Grimwood J."/>
            <person name="Barry K."/>
            <person name="Goodstein D."/>
            <person name="Schmutz J."/>
            <person name="Leebens-Mack J."/>
            <person name="Osbourn A."/>
        </authorList>
    </citation>
    <scope>NUCLEOTIDE SEQUENCE [LARGE SCALE GENOMIC DNA]</scope>
    <source>
        <strain evidence="2">JIC</strain>
    </source>
</reference>
<name>A0AAW1MRN5_SAPOF</name>
<dbReference type="AlphaFoldDB" id="A0AAW1MRN5"/>
<evidence type="ECO:0000256" key="1">
    <source>
        <dbReference type="SAM" id="MobiDB-lite"/>
    </source>
</evidence>
<sequence length="104" mass="12229">MEDDEEIQSHASHNTEEEDDDDEVVVDELKQRGDRIGNEILENSRRSLEIFIEFRLKLCNMYPFLISFALPLRRDSMSYSVSFMIHVPSLCCVFVQVQSRQSRN</sequence>
<gene>
    <name evidence="2" type="ORF">RND81_02G080400</name>
</gene>
<evidence type="ECO:0000313" key="3">
    <source>
        <dbReference type="Proteomes" id="UP001443914"/>
    </source>
</evidence>
<protein>
    <submittedName>
        <fullName evidence="2">Uncharacterized protein</fullName>
    </submittedName>
</protein>
<dbReference type="EMBL" id="JBDFQZ010000002">
    <property type="protein sequence ID" value="KAK9748781.1"/>
    <property type="molecule type" value="Genomic_DNA"/>
</dbReference>
<accession>A0AAW1MRN5</accession>
<comment type="caution">
    <text evidence="2">The sequence shown here is derived from an EMBL/GenBank/DDBJ whole genome shotgun (WGS) entry which is preliminary data.</text>
</comment>
<evidence type="ECO:0000313" key="2">
    <source>
        <dbReference type="EMBL" id="KAK9748781.1"/>
    </source>
</evidence>